<dbReference type="EMBL" id="MDSU01000018">
    <property type="protein sequence ID" value="OSS42369.1"/>
    <property type="molecule type" value="Genomic_DNA"/>
</dbReference>
<dbReference type="Pfam" id="PF04748">
    <property type="entry name" value="Polysacc_deac_2"/>
    <property type="match status" value="1"/>
</dbReference>
<keyword evidence="2" id="KW-1185">Reference proteome</keyword>
<accession>A0A1X4XXW1</accession>
<name>A0A1X4XXW1_9BACT</name>
<dbReference type="GO" id="GO:0005975">
    <property type="term" value="P:carbohydrate metabolic process"/>
    <property type="evidence" value="ECO:0007669"/>
    <property type="project" value="InterPro"/>
</dbReference>
<organism evidence="1 2">
    <name type="scientific">Desulfurella amilsii</name>
    <dbReference type="NCBI Taxonomy" id="1562698"/>
    <lineage>
        <taxon>Bacteria</taxon>
        <taxon>Pseudomonadati</taxon>
        <taxon>Campylobacterota</taxon>
        <taxon>Desulfurellia</taxon>
        <taxon>Desulfurellales</taxon>
        <taxon>Desulfurellaceae</taxon>
        <taxon>Desulfurella</taxon>
    </lineage>
</organism>
<dbReference type="PANTHER" id="PTHR30105">
    <property type="entry name" value="UNCHARACTERIZED YIBQ-RELATED"/>
    <property type="match status" value="1"/>
</dbReference>
<evidence type="ECO:0000313" key="1">
    <source>
        <dbReference type="EMBL" id="OSS42369.1"/>
    </source>
</evidence>
<dbReference type="STRING" id="1562698.DESAMIL20_1922"/>
<dbReference type="SUPFAM" id="SSF88713">
    <property type="entry name" value="Glycoside hydrolase/deacetylase"/>
    <property type="match status" value="1"/>
</dbReference>
<gene>
    <name evidence="1" type="ORF">DESAMIL20_1922</name>
</gene>
<sequence>MGYDHYVMQKFLEIDLPIAFSFIPGTPFDYMSNDFCKKGYTVMLHMPSESLNKRLNDYALLLKVSDSKEEILNKLNKALKSVPCATGFNNHMGSRFLQSEKKMSDTMEFLKQHNLFFVDSLTCANSVGYKLACKHHVDYAVRDMFIDNKKRFNYVKQNLMTAIKLAKQGKNVILIGHDNIVDYEAIIHLKGKLKPYLRDIKENLRQCQ</sequence>
<dbReference type="CDD" id="cd10936">
    <property type="entry name" value="CE4_DAC2"/>
    <property type="match status" value="1"/>
</dbReference>
<evidence type="ECO:0000313" key="2">
    <source>
        <dbReference type="Proteomes" id="UP000194141"/>
    </source>
</evidence>
<dbReference type="InterPro" id="IPR011330">
    <property type="entry name" value="Glyco_hydro/deAcase_b/a-brl"/>
</dbReference>
<reference evidence="1 2" key="1">
    <citation type="journal article" date="2017" name="Front. Microbiol.">
        <title>Genome Sequence of Desulfurella amilsii Strain TR1 and Comparative Genomics of Desulfurellaceae Family.</title>
        <authorList>
            <person name="Florentino A.P."/>
            <person name="Stams A.J."/>
            <person name="Sanchez-Andrea I."/>
        </authorList>
    </citation>
    <scope>NUCLEOTIDE SEQUENCE [LARGE SCALE GENOMIC DNA]</scope>
    <source>
        <strain evidence="1 2">TR1</strain>
    </source>
</reference>
<dbReference type="Proteomes" id="UP000194141">
    <property type="component" value="Unassembled WGS sequence"/>
</dbReference>
<comment type="caution">
    <text evidence="1">The sequence shown here is derived from an EMBL/GenBank/DDBJ whole genome shotgun (WGS) entry which is preliminary data.</text>
</comment>
<dbReference type="AlphaFoldDB" id="A0A1X4XXW1"/>
<dbReference type="PANTHER" id="PTHR30105:SF2">
    <property type="entry name" value="DIVERGENT POLYSACCHARIDE DEACETYLASE SUPERFAMILY"/>
    <property type="match status" value="1"/>
</dbReference>
<dbReference type="Gene3D" id="3.20.20.370">
    <property type="entry name" value="Glycoside hydrolase/deacetylase"/>
    <property type="match status" value="1"/>
</dbReference>
<protein>
    <submittedName>
        <fullName evidence="1">Putative periplasmic protein YibQ</fullName>
    </submittedName>
</protein>
<proteinExistence type="predicted"/>
<dbReference type="InterPro" id="IPR006837">
    <property type="entry name" value="Divergent_DAC"/>
</dbReference>